<keyword evidence="9" id="KW-1185">Reference proteome</keyword>
<dbReference type="EMBL" id="LK033133">
    <property type="protein sequence ID" value="CDY52815.1"/>
    <property type="molecule type" value="Genomic_DNA"/>
</dbReference>
<dbReference type="Gramene" id="CDY52815">
    <property type="protein sequence ID" value="CDY52815"/>
    <property type="gene ID" value="GSBRNA2T00007887001"/>
</dbReference>
<feature type="signal peptide" evidence="6">
    <location>
        <begin position="1"/>
        <end position="29"/>
    </location>
</feature>
<keyword evidence="6" id="KW-0732">Signal</keyword>
<evidence type="ECO:0000256" key="5">
    <source>
        <dbReference type="ARBA" id="ARBA00023157"/>
    </source>
</evidence>
<evidence type="ECO:0000256" key="6">
    <source>
        <dbReference type="SAM" id="SignalP"/>
    </source>
</evidence>
<dbReference type="PaxDb" id="3708-A0A078DS70"/>
<dbReference type="Pfam" id="PF00304">
    <property type="entry name" value="Gamma-thionin"/>
    <property type="match status" value="1"/>
</dbReference>
<keyword evidence="2" id="KW-0929">Antimicrobial</keyword>
<keyword evidence="3" id="KW-0295">Fungicide</keyword>
<gene>
    <name evidence="8" type="primary">BnaC04g53620D</name>
    <name evidence="8" type="ORF">GSBRNA2T00007887001</name>
</gene>
<dbReference type="GO" id="GO:0006952">
    <property type="term" value="P:defense response"/>
    <property type="evidence" value="ECO:0000318"/>
    <property type="project" value="GO_Central"/>
</dbReference>
<feature type="domain" description="Knottins-like" evidence="7">
    <location>
        <begin position="31"/>
        <end position="73"/>
    </location>
</feature>
<dbReference type="InterPro" id="IPR036574">
    <property type="entry name" value="Scorpion_toxin-like_sf"/>
</dbReference>
<evidence type="ECO:0000313" key="8">
    <source>
        <dbReference type="EMBL" id="CDY52815.1"/>
    </source>
</evidence>
<evidence type="ECO:0000259" key="7">
    <source>
        <dbReference type="Pfam" id="PF00304"/>
    </source>
</evidence>
<comment type="similarity">
    <text evidence="1">Belongs to the DEFL family.</text>
</comment>
<evidence type="ECO:0000256" key="2">
    <source>
        <dbReference type="ARBA" id="ARBA00022529"/>
    </source>
</evidence>
<feature type="chain" id="PRO_5044539323" evidence="6">
    <location>
        <begin position="30"/>
        <end position="73"/>
    </location>
</feature>
<keyword evidence="5" id="KW-1015">Disulfide bond</keyword>
<evidence type="ECO:0000256" key="3">
    <source>
        <dbReference type="ARBA" id="ARBA00022577"/>
    </source>
</evidence>
<name>A0A078DS70_BRANA</name>
<evidence type="ECO:0000256" key="1">
    <source>
        <dbReference type="ARBA" id="ARBA00006722"/>
    </source>
</evidence>
<keyword evidence="4" id="KW-0611">Plant defense</keyword>
<protein>
    <submittedName>
        <fullName evidence="8">BnaC04g53620D protein</fullName>
    </submittedName>
</protein>
<accession>A0A078DS70</accession>
<dbReference type="PANTHER" id="PTHR33147">
    <property type="entry name" value="DEFENSIN-LIKE PROTEIN 1"/>
    <property type="match status" value="1"/>
</dbReference>
<dbReference type="Gene3D" id="3.30.30.10">
    <property type="entry name" value="Knottin, scorpion toxin-like"/>
    <property type="match status" value="1"/>
</dbReference>
<dbReference type="Proteomes" id="UP000028999">
    <property type="component" value="Unassembled WGS sequence"/>
</dbReference>
<dbReference type="PANTHER" id="PTHR33147:SF46">
    <property type="entry name" value="DEFENSIN-LIKE PROTEIN 19"/>
    <property type="match status" value="1"/>
</dbReference>
<dbReference type="GO" id="GO:0031640">
    <property type="term" value="P:killing of cells of another organism"/>
    <property type="evidence" value="ECO:0007669"/>
    <property type="project" value="UniProtKB-KW"/>
</dbReference>
<evidence type="ECO:0000256" key="4">
    <source>
        <dbReference type="ARBA" id="ARBA00022821"/>
    </source>
</evidence>
<proteinExistence type="inferred from homology"/>
<dbReference type="InterPro" id="IPR003614">
    <property type="entry name" value="Knottins"/>
</dbReference>
<sequence length="73" mass="8606">MKYSWCFVSSILVISFMLFFATEMDLVEAKTHEEKSKTYRRLCVDETGCNHACIFNEHFAGGHCRHLECFCFR</sequence>
<dbReference type="SMR" id="A0A078DS70"/>
<reference evidence="8 9" key="1">
    <citation type="journal article" date="2014" name="Science">
        <title>Plant genetics. Early allopolyploid evolution in the post-Neolithic Brassica napus oilseed genome.</title>
        <authorList>
            <person name="Chalhoub B."/>
            <person name="Denoeud F."/>
            <person name="Liu S."/>
            <person name="Parkin I.A."/>
            <person name="Tang H."/>
            <person name="Wang X."/>
            <person name="Chiquet J."/>
            <person name="Belcram H."/>
            <person name="Tong C."/>
            <person name="Samans B."/>
            <person name="Correa M."/>
            <person name="Da Silva C."/>
            <person name="Just J."/>
            <person name="Falentin C."/>
            <person name="Koh C.S."/>
            <person name="Le Clainche I."/>
            <person name="Bernard M."/>
            <person name="Bento P."/>
            <person name="Noel B."/>
            <person name="Labadie K."/>
            <person name="Alberti A."/>
            <person name="Charles M."/>
            <person name="Arnaud D."/>
            <person name="Guo H."/>
            <person name="Daviaud C."/>
            <person name="Alamery S."/>
            <person name="Jabbari K."/>
            <person name="Zhao M."/>
            <person name="Edger P.P."/>
            <person name="Chelaifa H."/>
            <person name="Tack D."/>
            <person name="Lassalle G."/>
            <person name="Mestiri I."/>
            <person name="Schnel N."/>
            <person name="Le Paslier M.C."/>
            <person name="Fan G."/>
            <person name="Renault V."/>
            <person name="Bayer P.E."/>
            <person name="Golicz A.A."/>
            <person name="Manoli S."/>
            <person name="Lee T.H."/>
            <person name="Thi V.H."/>
            <person name="Chalabi S."/>
            <person name="Hu Q."/>
            <person name="Fan C."/>
            <person name="Tollenaere R."/>
            <person name="Lu Y."/>
            <person name="Battail C."/>
            <person name="Shen J."/>
            <person name="Sidebottom C.H."/>
            <person name="Wang X."/>
            <person name="Canaguier A."/>
            <person name="Chauveau A."/>
            <person name="Berard A."/>
            <person name="Deniot G."/>
            <person name="Guan M."/>
            <person name="Liu Z."/>
            <person name="Sun F."/>
            <person name="Lim Y.P."/>
            <person name="Lyons E."/>
            <person name="Town C.D."/>
            <person name="Bancroft I."/>
            <person name="Wang X."/>
            <person name="Meng J."/>
            <person name="Ma J."/>
            <person name="Pires J.C."/>
            <person name="King G.J."/>
            <person name="Brunel D."/>
            <person name="Delourme R."/>
            <person name="Renard M."/>
            <person name="Aury J.M."/>
            <person name="Adams K.L."/>
            <person name="Batley J."/>
            <person name="Snowdon R.J."/>
            <person name="Tost J."/>
            <person name="Edwards D."/>
            <person name="Zhou Y."/>
            <person name="Hua W."/>
            <person name="Sharpe A.G."/>
            <person name="Paterson A.H."/>
            <person name="Guan C."/>
            <person name="Wincker P."/>
        </authorList>
    </citation>
    <scope>NUCLEOTIDE SEQUENCE [LARGE SCALE GENOMIC DNA]</scope>
    <source>
        <strain evidence="9">cv. Darmor-bzh</strain>
    </source>
</reference>
<dbReference type="GO" id="GO:0050832">
    <property type="term" value="P:defense response to fungus"/>
    <property type="evidence" value="ECO:0007669"/>
    <property type="project" value="UniProtKB-KW"/>
</dbReference>
<organism evidence="8 9">
    <name type="scientific">Brassica napus</name>
    <name type="common">Rape</name>
    <dbReference type="NCBI Taxonomy" id="3708"/>
    <lineage>
        <taxon>Eukaryota</taxon>
        <taxon>Viridiplantae</taxon>
        <taxon>Streptophyta</taxon>
        <taxon>Embryophyta</taxon>
        <taxon>Tracheophyta</taxon>
        <taxon>Spermatophyta</taxon>
        <taxon>Magnoliopsida</taxon>
        <taxon>eudicotyledons</taxon>
        <taxon>Gunneridae</taxon>
        <taxon>Pentapetalae</taxon>
        <taxon>rosids</taxon>
        <taxon>malvids</taxon>
        <taxon>Brassicales</taxon>
        <taxon>Brassicaceae</taxon>
        <taxon>Brassiceae</taxon>
        <taxon>Brassica</taxon>
    </lineage>
</organism>
<evidence type="ECO:0000313" key="9">
    <source>
        <dbReference type="Proteomes" id="UP000028999"/>
    </source>
</evidence>
<dbReference type="Gramene" id="CDX91369">
    <property type="protein sequence ID" value="CDX91369"/>
    <property type="gene ID" value="GSBRNA2T00152665001"/>
</dbReference>
<dbReference type="SUPFAM" id="SSF57095">
    <property type="entry name" value="Scorpion toxin-like"/>
    <property type="match status" value="1"/>
</dbReference>
<dbReference type="AlphaFoldDB" id="A0A078DS70"/>